<comment type="similarity">
    <text evidence="5">Belongs to the SAT4 family.</text>
</comment>
<feature type="domain" description="Rhodopsin" evidence="8">
    <location>
        <begin position="3"/>
        <end position="170"/>
    </location>
</feature>
<sequence length="262" mass="29083">MPMIFMAKLTLLLTLVKLFNPYKRVVLFIYIFLGLLSGYYAAGLVVKVRTCLPISAYWRQDFSKCLNQQAILISDSVASVVSNLIIFFMPLPLVWSPRMEAKQKFRIIGVLCPGGIATGFGIYQLVTAVQMGSSSNQTILFTRIGLARNAEVGIGFICACLPALNALIERRRSDYSRRQYEHGEHKLSSVGDSTAVNSGSTTPKHKDDNGFDQHHLMSQVQCPYACFQTAVIQGDYFSSEGSKQSFEGNGIVRTITVSHDYI</sequence>
<evidence type="ECO:0000256" key="6">
    <source>
        <dbReference type="SAM" id="MobiDB-lite"/>
    </source>
</evidence>
<dbReference type="OrthoDB" id="5378633at2759"/>
<dbReference type="Pfam" id="PF20684">
    <property type="entry name" value="Fung_rhodopsin"/>
    <property type="match status" value="1"/>
</dbReference>
<dbReference type="InterPro" id="IPR052337">
    <property type="entry name" value="SAT4-like"/>
</dbReference>
<gene>
    <name evidence="9" type="ORF">UREG_00305</name>
</gene>
<dbReference type="InParanoid" id="C4JDD9"/>
<reference evidence="10" key="1">
    <citation type="journal article" date="2009" name="Genome Res.">
        <title>Comparative genomic analyses of the human fungal pathogens Coccidioides and their relatives.</title>
        <authorList>
            <person name="Sharpton T.J."/>
            <person name="Stajich J.E."/>
            <person name="Rounsley S.D."/>
            <person name="Gardner M.J."/>
            <person name="Wortman J.R."/>
            <person name="Jordar V.S."/>
            <person name="Maiti R."/>
            <person name="Kodira C.D."/>
            <person name="Neafsey D.E."/>
            <person name="Zeng Q."/>
            <person name="Hung C.-Y."/>
            <person name="McMahan C."/>
            <person name="Muszewska A."/>
            <person name="Grynberg M."/>
            <person name="Mandel M.A."/>
            <person name="Kellner E.M."/>
            <person name="Barker B.M."/>
            <person name="Galgiani J.N."/>
            <person name="Orbach M.J."/>
            <person name="Kirkland T.N."/>
            <person name="Cole G.T."/>
            <person name="Henn M.R."/>
            <person name="Birren B.W."/>
            <person name="Taylor J.W."/>
        </authorList>
    </citation>
    <scope>NUCLEOTIDE SEQUENCE [LARGE SCALE GENOMIC DNA]</scope>
    <source>
        <strain evidence="10">UAMH 1704</strain>
    </source>
</reference>
<dbReference type="OMA" id="IRICKPI"/>
<name>C4JDD9_UNCRE</name>
<dbReference type="VEuPathDB" id="FungiDB:UREG_00305"/>
<dbReference type="AlphaFoldDB" id="C4JDD9"/>
<evidence type="ECO:0000256" key="7">
    <source>
        <dbReference type="SAM" id="Phobius"/>
    </source>
</evidence>
<dbReference type="Proteomes" id="UP000002058">
    <property type="component" value="Unassembled WGS sequence"/>
</dbReference>
<evidence type="ECO:0000259" key="8">
    <source>
        <dbReference type="Pfam" id="PF20684"/>
    </source>
</evidence>
<feature type="transmembrane region" description="Helical" evidence="7">
    <location>
        <begin position="21"/>
        <end position="42"/>
    </location>
</feature>
<keyword evidence="4 7" id="KW-0472">Membrane</keyword>
<evidence type="ECO:0000256" key="2">
    <source>
        <dbReference type="ARBA" id="ARBA00022692"/>
    </source>
</evidence>
<evidence type="ECO:0000256" key="1">
    <source>
        <dbReference type="ARBA" id="ARBA00004141"/>
    </source>
</evidence>
<feature type="transmembrane region" description="Helical" evidence="7">
    <location>
        <begin position="76"/>
        <end position="95"/>
    </location>
</feature>
<dbReference type="InterPro" id="IPR049326">
    <property type="entry name" value="Rhodopsin_dom_fungi"/>
</dbReference>
<dbReference type="HOGENOM" id="CLU_028200_12_3_1"/>
<evidence type="ECO:0000256" key="3">
    <source>
        <dbReference type="ARBA" id="ARBA00022989"/>
    </source>
</evidence>
<feature type="transmembrane region" description="Helical" evidence="7">
    <location>
        <begin position="146"/>
        <end position="168"/>
    </location>
</feature>
<dbReference type="RefSeq" id="XP_002540792.1">
    <property type="nucleotide sequence ID" value="XM_002540746.1"/>
</dbReference>
<evidence type="ECO:0000313" key="10">
    <source>
        <dbReference type="Proteomes" id="UP000002058"/>
    </source>
</evidence>
<proteinExistence type="inferred from homology"/>
<comment type="subcellular location">
    <subcellularLocation>
        <location evidence="1">Membrane</location>
        <topology evidence="1">Multi-pass membrane protein</topology>
    </subcellularLocation>
</comment>
<evidence type="ECO:0000313" key="9">
    <source>
        <dbReference type="EMBL" id="EEP75459.1"/>
    </source>
</evidence>
<dbReference type="PANTHER" id="PTHR33048:SF108">
    <property type="entry name" value="INTEGRAL MEMBRANE PROTEIN"/>
    <property type="match status" value="1"/>
</dbReference>
<evidence type="ECO:0000256" key="5">
    <source>
        <dbReference type="ARBA" id="ARBA00038359"/>
    </source>
</evidence>
<dbReference type="GeneID" id="8439061"/>
<dbReference type="GO" id="GO:0016020">
    <property type="term" value="C:membrane"/>
    <property type="evidence" value="ECO:0007669"/>
    <property type="project" value="UniProtKB-SubCell"/>
</dbReference>
<organism evidence="9 10">
    <name type="scientific">Uncinocarpus reesii (strain UAMH 1704)</name>
    <dbReference type="NCBI Taxonomy" id="336963"/>
    <lineage>
        <taxon>Eukaryota</taxon>
        <taxon>Fungi</taxon>
        <taxon>Dikarya</taxon>
        <taxon>Ascomycota</taxon>
        <taxon>Pezizomycotina</taxon>
        <taxon>Eurotiomycetes</taxon>
        <taxon>Eurotiomycetidae</taxon>
        <taxon>Onygenales</taxon>
        <taxon>Onygenaceae</taxon>
        <taxon>Uncinocarpus</taxon>
    </lineage>
</organism>
<feature type="compositionally biased region" description="Polar residues" evidence="6">
    <location>
        <begin position="190"/>
        <end position="202"/>
    </location>
</feature>
<dbReference type="PANTHER" id="PTHR33048">
    <property type="entry name" value="PTH11-LIKE INTEGRAL MEMBRANE PROTEIN (AFU_ORTHOLOGUE AFUA_5G11245)"/>
    <property type="match status" value="1"/>
</dbReference>
<dbReference type="EMBL" id="CH476615">
    <property type="protein sequence ID" value="EEP75459.1"/>
    <property type="molecule type" value="Genomic_DNA"/>
</dbReference>
<feature type="transmembrane region" description="Helical" evidence="7">
    <location>
        <begin position="107"/>
        <end position="126"/>
    </location>
</feature>
<evidence type="ECO:0000256" key="4">
    <source>
        <dbReference type="ARBA" id="ARBA00023136"/>
    </source>
</evidence>
<dbReference type="eggNOG" id="ENOG502SI17">
    <property type="taxonomic scope" value="Eukaryota"/>
</dbReference>
<protein>
    <recommendedName>
        <fullName evidence="8">Rhodopsin domain-containing protein</fullName>
    </recommendedName>
</protein>
<keyword evidence="3 7" id="KW-1133">Transmembrane helix</keyword>
<feature type="region of interest" description="Disordered" evidence="6">
    <location>
        <begin position="179"/>
        <end position="212"/>
    </location>
</feature>
<keyword evidence="2 7" id="KW-0812">Transmembrane</keyword>
<accession>C4JDD9</accession>
<dbReference type="KEGG" id="ure:UREG_00305"/>
<keyword evidence="10" id="KW-1185">Reference proteome</keyword>